<evidence type="ECO:0000256" key="6">
    <source>
        <dbReference type="ARBA" id="ARBA00023211"/>
    </source>
</evidence>
<dbReference type="InterPro" id="IPR015797">
    <property type="entry name" value="NUDIX_hydrolase-like_dom_sf"/>
</dbReference>
<keyword evidence="9" id="KW-1185">Reference proteome</keyword>
<keyword evidence="6" id="KW-0464">Manganese</keyword>
<evidence type="ECO:0000259" key="7">
    <source>
        <dbReference type="PROSITE" id="PS51462"/>
    </source>
</evidence>
<gene>
    <name evidence="8" type="ORF">GCM10010201_17620</name>
</gene>
<dbReference type="EMBL" id="BAAARY010000006">
    <property type="protein sequence ID" value="GAA2520530.1"/>
    <property type="molecule type" value="Genomic_DNA"/>
</dbReference>
<dbReference type="CDD" id="cd18870">
    <property type="entry name" value="NUDIX_AcylCoAdiphos_Nudt19"/>
    <property type="match status" value="1"/>
</dbReference>
<keyword evidence="5" id="KW-0460">Magnesium</keyword>
<evidence type="ECO:0000256" key="5">
    <source>
        <dbReference type="ARBA" id="ARBA00022842"/>
    </source>
</evidence>
<dbReference type="PROSITE" id="PS51462">
    <property type="entry name" value="NUDIX"/>
    <property type="match status" value="1"/>
</dbReference>
<protein>
    <recommendedName>
        <fullName evidence="7">Nudix hydrolase domain-containing protein</fullName>
    </recommendedName>
</protein>
<comment type="cofactor">
    <cofactor evidence="2">
        <name>Mg(2+)</name>
        <dbReference type="ChEBI" id="CHEBI:18420"/>
    </cofactor>
</comment>
<sequence>MTERNRWPMPHSLAEKYDAYVASGALPAAPRVAATVLLLRAADAGFEVYALRRAATMAAFGGMYAFPGGSVDPADADAAVGWAGPPRAEWAGRLALPAPQAGAVVAAAVREVFEEAGVLLAGPTPDTVLADVDTPGWEAARQGLLARERSLTGVLTDAGLVLRSDLLRPWARWVTPKFEPRRFDTYFFVALLPEGQRPRDVSGEADETVWIAPDQAVARHERGEMPMLPPTLTTLTELAACPDLTAAWSASGRRDVSRPIEPVVERGSDGAAFAVF</sequence>
<keyword evidence="4" id="KW-0378">Hydrolase</keyword>
<name>A0ABN3NFP8_9ACTN</name>
<accession>A0ABN3NFP8</accession>
<dbReference type="Proteomes" id="UP001499978">
    <property type="component" value="Unassembled WGS sequence"/>
</dbReference>
<evidence type="ECO:0000256" key="4">
    <source>
        <dbReference type="ARBA" id="ARBA00022801"/>
    </source>
</evidence>
<keyword evidence="3" id="KW-0479">Metal-binding</keyword>
<feature type="domain" description="Nudix hydrolase" evidence="7">
    <location>
        <begin position="29"/>
        <end position="233"/>
    </location>
</feature>
<evidence type="ECO:0000256" key="1">
    <source>
        <dbReference type="ARBA" id="ARBA00001936"/>
    </source>
</evidence>
<dbReference type="PANTHER" id="PTHR12318:SF0">
    <property type="entry name" value="ACYL-COENZYME A DIPHOSPHATASE NUDT19"/>
    <property type="match status" value="1"/>
</dbReference>
<dbReference type="PANTHER" id="PTHR12318">
    <property type="entry name" value="TESTOSTERONE-REGULATED PROTEIN RP2"/>
    <property type="match status" value="1"/>
</dbReference>
<dbReference type="Gene3D" id="3.90.79.10">
    <property type="entry name" value="Nucleoside Triphosphate Pyrophosphohydrolase"/>
    <property type="match status" value="1"/>
</dbReference>
<proteinExistence type="predicted"/>
<dbReference type="InterPro" id="IPR000086">
    <property type="entry name" value="NUDIX_hydrolase_dom"/>
</dbReference>
<dbReference type="SUPFAM" id="SSF55811">
    <property type="entry name" value="Nudix"/>
    <property type="match status" value="1"/>
</dbReference>
<dbReference type="InterPro" id="IPR039121">
    <property type="entry name" value="NUDT19"/>
</dbReference>
<comment type="caution">
    <text evidence="8">The sequence shown here is derived from an EMBL/GenBank/DDBJ whole genome shotgun (WGS) entry which is preliminary data.</text>
</comment>
<organism evidence="8 9">
    <name type="scientific">Pilimelia columellifera subsp. columellifera</name>
    <dbReference type="NCBI Taxonomy" id="706583"/>
    <lineage>
        <taxon>Bacteria</taxon>
        <taxon>Bacillati</taxon>
        <taxon>Actinomycetota</taxon>
        <taxon>Actinomycetes</taxon>
        <taxon>Micromonosporales</taxon>
        <taxon>Micromonosporaceae</taxon>
        <taxon>Pilimelia</taxon>
    </lineage>
</organism>
<comment type="cofactor">
    <cofactor evidence="1">
        <name>Mn(2+)</name>
        <dbReference type="ChEBI" id="CHEBI:29035"/>
    </cofactor>
</comment>
<evidence type="ECO:0000313" key="9">
    <source>
        <dbReference type="Proteomes" id="UP001499978"/>
    </source>
</evidence>
<reference evidence="8 9" key="1">
    <citation type="journal article" date="2019" name="Int. J. Syst. Evol. Microbiol.">
        <title>The Global Catalogue of Microorganisms (GCM) 10K type strain sequencing project: providing services to taxonomists for standard genome sequencing and annotation.</title>
        <authorList>
            <consortium name="The Broad Institute Genomics Platform"/>
            <consortium name="The Broad Institute Genome Sequencing Center for Infectious Disease"/>
            <person name="Wu L."/>
            <person name="Ma J."/>
        </authorList>
    </citation>
    <scope>NUCLEOTIDE SEQUENCE [LARGE SCALE GENOMIC DNA]</scope>
    <source>
        <strain evidence="8 9">JCM 3367</strain>
    </source>
</reference>
<evidence type="ECO:0000313" key="8">
    <source>
        <dbReference type="EMBL" id="GAA2520530.1"/>
    </source>
</evidence>
<evidence type="ECO:0000256" key="2">
    <source>
        <dbReference type="ARBA" id="ARBA00001946"/>
    </source>
</evidence>
<evidence type="ECO:0000256" key="3">
    <source>
        <dbReference type="ARBA" id="ARBA00022723"/>
    </source>
</evidence>